<feature type="region of interest" description="Disordered" evidence="1">
    <location>
        <begin position="26"/>
        <end position="103"/>
    </location>
</feature>
<evidence type="ECO:0000313" key="3">
    <source>
        <dbReference type="Proteomes" id="UP000054107"/>
    </source>
</evidence>
<evidence type="ECO:0000313" key="2">
    <source>
        <dbReference type="EMBL" id="CEP09795.1"/>
    </source>
</evidence>
<dbReference type="EMBL" id="LN722203">
    <property type="protein sequence ID" value="CEP09795.1"/>
    <property type="molecule type" value="Genomic_DNA"/>
</dbReference>
<name>A0A0B7N2R7_9FUNG</name>
<reference evidence="2 3" key="1">
    <citation type="submission" date="2014-09" db="EMBL/GenBank/DDBJ databases">
        <authorList>
            <person name="Ellenberger Sabrina"/>
        </authorList>
    </citation>
    <scope>NUCLEOTIDE SEQUENCE [LARGE SCALE GENOMIC DNA]</scope>
    <source>
        <strain evidence="2 3">CBS 412.66</strain>
    </source>
</reference>
<organism evidence="2 3">
    <name type="scientific">Parasitella parasitica</name>
    <dbReference type="NCBI Taxonomy" id="35722"/>
    <lineage>
        <taxon>Eukaryota</taxon>
        <taxon>Fungi</taxon>
        <taxon>Fungi incertae sedis</taxon>
        <taxon>Mucoromycota</taxon>
        <taxon>Mucoromycotina</taxon>
        <taxon>Mucoromycetes</taxon>
        <taxon>Mucorales</taxon>
        <taxon>Mucorineae</taxon>
        <taxon>Mucoraceae</taxon>
        <taxon>Parasitella</taxon>
    </lineage>
</organism>
<dbReference type="AlphaFoldDB" id="A0A0B7N2R7"/>
<feature type="compositionally biased region" description="Polar residues" evidence="1">
    <location>
        <begin position="48"/>
        <end position="60"/>
    </location>
</feature>
<keyword evidence="3" id="KW-1185">Reference proteome</keyword>
<protein>
    <submittedName>
        <fullName evidence="2">Uncharacterized protein</fullName>
    </submittedName>
</protein>
<sequence>MIKVWPLSRQECFDPLHILRLISASRKNTTHHKLQQNTGSKKLLAALSNHNQPTGSSVNEDQQRGPHQQHAMLHDDEMTDSTTAGNEGYFEYNGPTPATHQDV</sequence>
<accession>A0A0B7N2R7</accession>
<gene>
    <name evidence="2" type="primary">PARPA_03349.1 scaffold 7264</name>
</gene>
<evidence type="ECO:0000256" key="1">
    <source>
        <dbReference type="SAM" id="MobiDB-lite"/>
    </source>
</evidence>
<proteinExistence type="predicted"/>
<dbReference type="Proteomes" id="UP000054107">
    <property type="component" value="Unassembled WGS sequence"/>
</dbReference>